<reference evidence="2" key="2">
    <citation type="submission" date="2020-10" db="EMBL/GenBank/DDBJ databases">
        <authorList>
            <person name="Cooper E.A."/>
            <person name="Brenton Z.W."/>
            <person name="Flinn B.S."/>
            <person name="Jenkins J."/>
            <person name="Shu S."/>
            <person name="Flowers D."/>
            <person name="Luo F."/>
            <person name="Wang Y."/>
            <person name="Xia P."/>
            <person name="Barry K."/>
            <person name="Daum C."/>
            <person name="Lipzen A."/>
            <person name="Yoshinaga Y."/>
            <person name="Schmutz J."/>
            <person name="Saski C."/>
            <person name="Vermerris W."/>
            <person name="Kresovich S."/>
        </authorList>
    </citation>
    <scope>NUCLEOTIDE SEQUENCE</scope>
</reference>
<feature type="compositionally biased region" description="Basic and acidic residues" evidence="1">
    <location>
        <begin position="39"/>
        <end position="63"/>
    </location>
</feature>
<evidence type="ECO:0000313" key="3">
    <source>
        <dbReference type="Proteomes" id="UP000807115"/>
    </source>
</evidence>
<dbReference type="EMBL" id="CM027689">
    <property type="protein sequence ID" value="KAG0512836.1"/>
    <property type="molecule type" value="Genomic_DNA"/>
</dbReference>
<accession>A0A921Q0G1</accession>
<feature type="region of interest" description="Disordered" evidence="1">
    <location>
        <begin position="1"/>
        <end position="77"/>
    </location>
</feature>
<name>A0A921Q0G1_SORBI</name>
<evidence type="ECO:0000256" key="1">
    <source>
        <dbReference type="SAM" id="MobiDB-lite"/>
    </source>
</evidence>
<proteinExistence type="predicted"/>
<gene>
    <name evidence="2" type="ORF">BDA96_10G048800</name>
</gene>
<sequence>MSGSQRRRMGEKEGTSSPMDSKKNPRRGGGWSARKRQRKAGERITARKAREVRAARTRLGSEGRRRKISRRRSSPRE</sequence>
<protein>
    <submittedName>
        <fullName evidence="2">Uncharacterized protein</fullName>
    </submittedName>
</protein>
<comment type="caution">
    <text evidence="2">The sequence shown here is derived from an EMBL/GenBank/DDBJ whole genome shotgun (WGS) entry which is preliminary data.</text>
</comment>
<reference evidence="2" key="1">
    <citation type="journal article" date="2019" name="BMC Genomics">
        <title>A new reference genome for Sorghum bicolor reveals high levels of sequence similarity between sweet and grain genotypes: implications for the genetics of sugar metabolism.</title>
        <authorList>
            <person name="Cooper E.A."/>
            <person name="Brenton Z.W."/>
            <person name="Flinn B.S."/>
            <person name="Jenkins J."/>
            <person name="Shu S."/>
            <person name="Flowers D."/>
            <person name="Luo F."/>
            <person name="Wang Y."/>
            <person name="Xia P."/>
            <person name="Barry K."/>
            <person name="Daum C."/>
            <person name="Lipzen A."/>
            <person name="Yoshinaga Y."/>
            <person name="Schmutz J."/>
            <person name="Saski C."/>
            <person name="Vermerris W."/>
            <person name="Kresovich S."/>
        </authorList>
    </citation>
    <scope>NUCLEOTIDE SEQUENCE</scope>
</reference>
<feature type="compositionally biased region" description="Basic residues" evidence="1">
    <location>
        <begin position="64"/>
        <end position="77"/>
    </location>
</feature>
<evidence type="ECO:0000313" key="2">
    <source>
        <dbReference type="EMBL" id="KAG0512836.1"/>
    </source>
</evidence>
<dbReference type="AlphaFoldDB" id="A0A921Q0G1"/>
<dbReference type="Proteomes" id="UP000807115">
    <property type="component" value="Chromosome 10"/>
</dbReference>
<organism evidence="2 3">
    <name type="scientific">Sorghum bicolor</name>
    <name type="common">Sorghum</name>
    <name type="synonym">Sorghum vulgare</name>
    <dbReference type="NCBI Taxonomy" id="4558"/>
    <lineage>
        <taxon>Eukaryota</taxon>
        <taxon>Viridiplantae</taxon>
        <taxon>Streptophyta</taxon>
        <taxon>Embryophyta</taxon>
        <taxon>Tracheophyta</taxon>
        <taxon>Spermatophyta</taxon>
        <taxon>Magnoliopsida</taxon>
        <taxon>Liliopsida</taxon>
        <taxon>Poales</taxon>
        <taxon>Poaceae</taxon>
        <taxon>PACMAD clade</taxon>
        <taxon>Panicoideae</taxon>
        <taxon>Andropogonodae</taxon>
        <taxon>Andropogoneae</taxon>
        <taxon>Sorghinae</taxon>
        <taxon>Sorghum</taxon>
    </lineage>
</organism>